<comment type="caution">
    <text evidence="1">The sequence shown here is derived from an EMBL/GenBank/DDBJ whole genome shotgun (WGS) entry which is preliminary data.</text>
</comment>
<dbReference type="EMBL" id="BAAANY010000001">
    <property type="protein sequence ID" value="GAA1657457.1"/>
    <property type="molecule type" value="Genomic_DNA"/>
</dbReference>
<dbReference type="Proteomes" id="UP001500618">
    <property type="component" value="Unassembled WGS sequence"/>
</dbReference>
<evidence type="ECO:0000313" key="2">
    <source>
        <dbReference type="Proteomes" id="UP001500618"/>
    </source>
</evidence>
<protein>
    <submittedName>
        <fullName evidence="1">Uncharacterized protein</fullName>
    </submittedName>
</protein>
<reference evidence="1 2" key="1">
    <citation type="journal article" date="2019" name="Int. J. Syst. Evol. Microbiol.">
        <title>The Global Catalogue of Microorganisms (GCM) 10K type strain sequencing project: providing services to taxonomists for standard genome sequencing and annotation.</title>
        <authorList>
            <consortium name="The Broad Institute Genomics Platform"/>
            <consortium name="The Broad Institute Genome Sequencing Center for Infectious Disease"/>
            <person name="Wu L."/>
            <person name="Ma J."/>
        </authorList>
    </citation>
    <scope>NUCLEOTIDE SEQUENCE [LARGE SCALE GENOMIC DNA]</scope>
    <source>
        <strain evidence="1 2">JCM 14718</strain>
    </source>
</reference>
<sequence>MRYAGLRPELSRQIESAGPQVQRRLALSLIVLVTERVTVNRGAEVLTAVHTGDFGDTELRAWVGQQAKIANSAHDKLWNRQRQAEDAGEPVPDGQDDLIERAHMAASAYEVLYAALDSDPNTAAQEVAFLARRATSDDEAETAVGWILREAGYDVSRTVFWLPTPTAEQHITIGRGHAKDSDR</sequence>
<dbReference type="RefSeq" id="WP_344306481.1">
    <property type="nucleotide sequence ID" value="NZ_BAAANY010000001.1"/>
</dbReference>
<organism evidence="1 2">
    <name type="scientific">Fodinicola feengrottensis</name>
    <dbReference type="NCBI Taxonomy" id="435914"/>
    <lineage>
        <taxon>Bacteria</taxon>
        <taxon>Bacillati</taxon>
        <taxon>Actinomycetota</taxon>
        <taxon>Actinomycetes</taxon>
        <taxon>Mycobacteriales</taxon>
        <taxon>Fodinicola</taxon>
    </lineage>
</organism>
<keyword evidence="2" id="KW-1185">Reference proteome</keyword>
<proteinExistence type="predicted"/>
<gene>
    <name evidence="1" type="ORF">GCM10009765_03730</name>
</gene>
<name>A0ABN2FRK2_9ACTN</name>
<evidence type="ECO:0000313" key="1">
    <source>
        <dbReference type="EMBL" id="GAA1657457.1"/>
    </source>
</evidence>
<accession>A0ABN2FRK2</accession>